<feature type="domain" description="Small ribosomal subunit protein uS10" evidence="5">
    <location>
        <begin position="23"/>
        <end position="117"/>
    </location>
</feature>
<dbReference type="InterPro" id="IPR001848">
    <property type="entry name" value="Ribosomal_uS10"/>
</dbReference>
<keyword evidence="7" id="KW-1185">Reference proteome</keyword>
<sequence>MNRTTGKRSFLKAPPPPDAHEMRFTLISTNLKSIEKVCAYLIKCAKARQIKVKGPVRLPTKTLRLTTRRSPCGQGRCSWDKFELHLHKRIVDIQTSFQDIKRITSITIDTGIDIEVTLLDK</sequence>
<evidence type="ECO:0000256" key="1">
    <source>
        <dbReference type="ARBA" id="ARBA00007102"/>
    </source>
</evidence>
<dbReference type="InterPro" id="IPR036838">
    <property type="entry name" value="Ribosomal_uS10_dom_sf"/>
</dbReference>
<evidence type="ECO:0000313" key="6">
    <source>
        <dbReference type="EMBL" id="KAH7316197.1"/>
    </source>
</evidence>
<dbReference type="GO" id="GO:0006412">
    <property type="term" value="P:translation"/>
    <property type="evidence" value="ECO:0007669"/>
    <property type="project" value="InterPro"/>
</dbReference>
<dbReference type="InterPro" id="IPR027486">
    <property type="entry name" value="Ribosomal_uS10_dom"/>
</dbReference>
<keyword evidence="2" id="KW-0689">Ribosomal protein</keyword>
<evidence type="ECO:0000256" key="4">
    <source>
        <dbReference type="ARBA" id="ARBA00035162"/>
    </source>
</evidence>
<accession>A0A8T2SFN4</accession>
<dbReference type="Pfam" id="PF00338">
    <property type="entry name" value="Ribosomal_S10"/>
    <property type="match status" value="1"/>
</dbReference>
<dbReference type="HAMAP" id="MF_00508">
    <property type="entry name" value="Ribosomal_uS10"/>
    <property type="match status" value="1"/>
</dbReference>
<dbReference type="InterPro" id="IPR005729">
    <property type="entry name" value="Ribosomal_uS10_euk/arc"/>
</dbReference>
<dbReference type="GO" id="GO:0015935">
    <property type="term" value="C:small ribosomal subunit"/>
    <property type="evidence" value="ECO:0007669"/>
    <property type="project" value="InterPro"/>
</dbReference>
<dbReference type="FunFam" id="3.30.70.600:FF:000004">
    <property type="entry name" value="30S ribosomal protein S10"/>
    <property type="match status" value="1"/>
</dbReference>
<dbReference type="SUPFAM" id="SSF54999">
    <property type="entry name" value="Ribosomal protein S10"/>
    <property type="match status" value="1"/>
</dbReference>
<comment type="caution">
    <text evidence="6">The sequence shown here is derived from an EMBL/GenBank/DDBJ whole genome shotgun (WGS) entry which is preliminary data.</text>
</comment>
<reference evidence="6" key="1">
    <citation type="submission" date="2021-08" db="EMBL/GenBank/DDBJ databases">
        <title>WGS assembly of Ceratopteris richardii.</title>
        <authorList>
            <person name="Marchant D.B."/>
            <person name="Chen G."/>
            <person name="Jenkins J."/>
            <person name="Shu S."/>
            <person name="Leebens-Mack J."/>
            <person name="Grimwood J."/>
            <person name="Schmutz J."/>
            <person name="Soltis P."/>
            <person name="Soltis D."/>
            <person name="Chen Z.-H."/>
        </authorList>
    </citation>
    <scope>NUCLEOTIDE SEQUENCE</scope>
    <source>
        <strain evidence="6">Whitten #5841</strain>
        <tissue evidence="6">Leaf</tissue>
    </source>
</reference>
<dbReference type="PANTHER" id="PTHR11700">
    <property type="entry name" value="30S RIBOSOMAL PROTEIN S10 FAMILY MEMBER"/>
    <property type="match status" value="1"/>
</dbReference>
<evidence type="ECO:0000313" key="7">
    <source>
        <dbReference type="Proteomes" id="UP000825935"/>
    </source>
</evidence>
<evidence type="ECO:0000259" key="5">
    <source>
        <dbReference type="SMART" id="SM01403"/>
    </source>
</evidence>
<evidence type="ECO:0000256" key="3">
    <source>
        <dbReference type="ARBA" id="ARBA00023274"/>
    </source>
</evidence>
<dbReference type="PRINTS" id="PR00971">
    <property type="entry name" value="RIBOSOMALS10"/>
</dbReference>
<dbReference type="EMBL" id="CM035426">
    <property type="protein sequence ID" value="KAH7316197.1"/>
    <property type="molecule type" value="Genomic_DNA"/>
</dbReference>
<dbReference type="GO" id="GO:0003735">
    <property type="term" value="F:structural constituent of ribosome"/>
    <property type="evidence" value="ECO:0007669"/>
    <property type="project" value="InterPro"/>
</dbReference>
<dbReference type="NCBIfam" id="TIGR01046">
    <property type="entry name" value="uS10_euk_arch"/>
    <property type="match status" value="1"/>
</dbReference>
<keyword evidence="3" id="KW-0687">Ribonucleoprotein</keyword>
<evidence type="ECO:0000256" key="2">
    <source>
        <dbReference type="ARBA" id="ARBA00022980"/>
    </source>
</evidence>
<dbReference type="AlphaFoldDB" id="A0A8T2SFN4"/>
<gene>
    <name evidence="6" type="ORF">KP509_21G082300</name>
</gene>
<dbReference type="Gene3D" id="3.30.70.600">
    <property type="entry name" value="Ribosomal protein S10 domain"/>
    <property type="match status" value="1"/>
</dbReference>
<dbReference type="Proteomes" id="UP000825935">
    <property type="component" value="Chromosome 21"/>
</dbReference>
<comment type="similarity">
    <text evidence="1">Belongs to the universal ribosomal protein uS10 family.</text>
</comment>
<proteinExistence type="inferred from homology"/>
<name>A0A8T2SFN4_CERRI</name>
<dbReference type="OrthoDB" id="10248551at2759"/>
<protein>
    <recommendedName>
        <fullName evidence="4">Small ribosomal subunit protein uS10</fullName>
    </recommendedName>
</protein>
<organism evidence="6 7">
    <name type="scientific">Ceratopteris richardii</name>
    <name type="common">Triangle waterfern</name>
    <dbReference type="NCBI Taxonomy" id="49495"/>
    <lineage>
        <taxon>Eukaryota</taxon>
        <taxon>Viridiplantae</taxon>
        <taxon>Streptophyta</taxon>
        <taxon>Embryophyta</taxon>
        <taxon>Tracheophyta</taxon>
        <taxon>Polypodiopsida</taxon>
        <taxon>Polypodiidae</taxon>
        <taxon>Polypodiales</taxon>
        <taxon>Pteridineae</taxon>
        <taxon>Pteridaceae</taxon>
        <taxon>Parkerioideae</taxon>
        <taxon>Ceratopteris</taxon>
    </lineage>
</organism>
<dbReference type="SMART" id="SM01403">
    <property type="entry name" value="Ribosomal_S10"/>
    <property type="match status" value="1"/>
</dbReference>